<accession>A0A812ISI6</accession>
<dbReference type="Proteomes" id="UP000601435">
    <property type="component" value="Unassembled WGS sequence"/>
</dbReference>
<feature type="transmembrane region" description="Helical" evidence="1">
    <location>
        <begin position="386"/>
        <end position="408"/>
    </location>
</feature>
<dbReference type="OrthoDB" id="417094at2759"/>
<keyword evidence="3" id="KW-1185">Reference proteome</keyword>
<feature type="transmembrane region" description="Helical" evidence="1">
    <location>
        <begin position="250"/>
        <end position="271"/>
    </location>
</feature>
<feature type="transmembrane region" description="Helical" evidence="1">
    <location>
        <begin position="302"/>
        <end position="325"/>
    </location>
</feature>
<reference evidence="2" key="1">
    <citation type="submission" date="2021-02" db="EMBL/GenBank/DDBJ databases">
        <authorList>
            <person name="Dougan E. K."/>
            <person name="Rhodes N."/>
            <person name="Thang M."/>
            <person name="Chan C."/>
        </authorList>
    </citation>
    <scope>NUCLEOTIDE SEQUENCE</scope>
</reference>
<organism evidence="2 3">
    <name type="scientific">Symbiodinium necroappetens</name>
    <dbReference type="NCBI Taxonomy" id="1628268"/>
    <lineage>
        <taxon>Eukaryota</taxon>
        <taxon>Sar</taxon>
        <taxon>Alveolata</taxon>
        <taxon>Dinophyceae</taxon>
        <taxon>Suessiales</taxon>
        <taxon>Symbiodiniaceae</taxon>
        <taxon>Symbiodinium</taxon>
    </lineage>
</organism>
<sequence>NEEILSLYKAGAMAENTGGVRPVPKDLKTLRSVLCVHTLVNGCIGSFVQALFAENLMIGCVVAVVGGFISPVGTYLVKRAASMLSPKAALISIVFANILGLMAALVVDHLFVMIWGFTTTTVAIQLLMQYVSDFQASISATDAEKAVWTGQLAGPPALACLVGCLLGPCLFSQVWSAQAFGSVVLPIASATLFFLPSPASSKGADVPWRLSEFSTSSIPALFGLTMLAIHNSCRDAILGPNLALRFPLDAWTWGQLQFLGVLGGIVGMVIAPGFAAQSNLLLTVGVLLSSLLTRASEHFAESLSLFMASTFATAMLKMMLSALIWKLVEASPRHAEQMPVLQQVQAVIDGVVGLVVPISILNLGLVKGVCMDLYCQLAELRIAGSIDFNLCRALYFVSGLLIIAGVVYSSAHDARSRAATLFSDPLSAAVSLKKVVLPGSADPRRSQPEDPRKHVQRLVAAQKYRDVPKTQRSYAVVVNGPSALRGKYDAWHGLRSPGARSGLESLMVTRCTNAPLGSTCGASTDSRCIPIQQVQPSAGKWRISDSSMDDWRFSASVVVGVELPPRSGWEALNESRGVLAPHLLREAAFNLKPMPACNRGHRLRPDVRGSHRCDMCGISGTAYRCPEASCDYDMCKPCYEQVHETCQAAASSLAAEDVDAMIQKLLAKDSTGQEVVFRVRDGATLAEEWAARSCFRSCIVLLSPGKRPMATTVVMSHEKLIDLWTEGLESMRKSLKAEAGLGEASILETSHPYDAKRFQWRKQVHMDGATALDVFFCQKSCTLDKSARFRIFSGGLRRPAAGAGSRVEITVPGLLGVRVLFAFTELVYSRNLC</sequence>
<gene>
    <name evidence="2" type="ORF">SNEC2469_LOCUS481</name>
</gene>
<feature type="transmembrane region" description="Helical" evidence="1">
    <location>
        <begin position="89"/>
        <end position="107"/>
    </location>
</feature>
<dbReference type="AlphaFoldDB" id="A0A812ISI6"/>
<feature type="transmembrane region" description="Helical" evidence="1">
    <location>
        <begin position="346"/>
        <end position="366"/>
    </location>
</feature>
<proteinExistence type="predicted"/>
<evidence type="ECO:0008006" key="4">
    <source>
        <dbReference type="Google" id="ProtNLM"/>
    </source>
</evidence>
<feature type="transmembrane region" description="Helical" evidence="1">
    <location>
        <begin position="56"/>
        <end position="77"/>
    </location>
</feature>
<evidence type="ECO:0000313" key="2">
    <source>
        <dbReference type="EMBL" id="CAE7170361.1"/>
    </source>
</evidence>
<feature type="transmembrane region" description="Helical" evidence="1">
    <location>
        <begin position="152"/>
        <end position="173"/>
    </location>
</feature>
<evidence type="ECO:0000256" key="1">
    <source>
        <dbReference type="SAM" id="Phobius"/>
    </source>
</evidence>
<keyword evidence="1" id="KW-0812">Transmembrane</keyword>
<dbReference type="EMBL" id="CAJNJA010002704">
    <property type="protein sequence ID" value="CAE7170361.1"/>
    <property type="molecule type" value="Genomic_DNA"/>
</dbReference>
<keyword evidence="1" id="KW-0472">Membrane</keyword>
<feature type="transmembrane region" description="Helical" evidence="1">
    <location>
        <begin position="179"/>
        <end position="198"/>
    </location>
</feature>
<feature type="non-terminal residue" evidence="2">
    <location>
        <position position="833"/>
    </location>
</feature>
<name>A0A812ISI6_9DINO</name>
<keyword evidence="1" id="KW-1133">Transmembrane helix</keyword>
<protein>
    <recommendedName>
        <fullName evidence="4">ZZ-type domain-containing protein</fullName>
    </recommendedName>
</protein>
<evidence type="ECO:0000313" key="3">
    <source>
        <dbReference type="Proteomes" id="UP000601435"/>
    </source>
</evidence>
<comment type="caution">
    <text evidence="2">The sequence shown here is derived from an EMBL/GenBank/DDBJ whole genome shotgun (WGS) entry which is preliminary data.</text>
</comment>